<reference evidence="1 2" key="1">
    <citation type="submission" date="2018-06" db="EMBL/GenBank/DDBJ databases">
        <title>Extensive metabolic versatility and redundancy in microbially diverse, dynamic hydrothermal sediments.</title>
        <authorList>
            <person name="Dombrowski N."/>
            <person name="Teske A."/>
            <person name="Baker B.J."/>
        </authorList>
    </citation>
    <scope>NUCLEOTIDE SEQUENCE [LARGE SCALE GENOMIC DNA]</scope>
    <source>
        <strain evidence="1">B10_G13</strain>
    </source>
</reference>
<dbReference type="InterPro" id="IPR015946">
    <property type="entry name" value="KH_dom-like_a/b"/>
</dbReference>
<dbReference type="EMBL" id="QNBD01000264">
    <property type="protein sequence ID" value="RKX68523.1"/>
    <property type="molecule type" value="Genomic_DNA"/>
</dbReference>
<gene>
    <name evidence="1" type="ORF">DRP43_05500</name>
</gene>
<evidence type="ECO:0008006" key="3">
    <source>
        <dbReference type="Google" id="ProtNLM"/>
    </source>
</evidence>
<dbReference type="Pfam" id="PF13083">
    <property type="entry name" value="KH_KhpA-B"/>
    <property type="match status" value="1"/>
</dbReference>
<proteinExistence type="predicted"/>
<dbReference type="PANTHER" id="PTHR35800:SF1">
    <property type="entry name" value="RNA-BINDING PROTEIN KHPB"/>
    <property type="match status" value="1"/>
</dbReference>
<evidence type="ECO:0000313" key="2">
    <source>
        <dbReference type="Proteomes" id="UP000271125"/>
    </source>
</evidence>
<accession>A0A660SCY7</accession>
<organism evidence="1 2">
    <name type="scientific">candidate division TA06 bacterium</name>
    <dbReference type="NCBI Taxonomy" id="2250710"/>
    <lineage>
        <taxon>Bacteria</taxon>
        <taxon>Bacteria division TA06</taxon>
    </lineage>
</organism>
<sequence>MRRRIEQNNSRLKKTVIIKSKDIDKAIFKALDRLKIKRVKANVKVEEIVKKRFIFLKEKNNRIIVSVKSDEEYLVESLERFLKSLDIKYNNINYSIKNNSIVLTIEEPKTREKLIGKHGKTIRSLEYLMNKIAQSNYIKYNIIITNECRKSVLASK</sequence>
<dbReference type="Gene3D" id="3.30.300.20">
    <property type="match status" value="1"/>
</dbReference>
<dbReference type="AlphaFoldDB" id="A0A660SCY7"/>
<dbReference type="GO" id="GO:0003723">
    <property type="term" value="F:RNA binding"/>
    <property type="evidence" value="ECO:0007669"/>
    <property type="project" value="InterPro"/>
</dbReference>
<protein>
    <recommendedName>
        <fullName evidence="3">KH type-2 domain-containing protein</fullName>
    </recommendedName>
</protein>
<comment type="caution">
    <text evidence="1">The sequence shown here is derived from an EMBL/GenBank/DDBJ whole genome shotgun (WGS) entry which is preliminary data.</text>
</comment>
<dbReference type="Proteomes" id="UP000271125">
    <property type="component" value="Unassembled WGS sequence"/>
</dbReference>
<dbReference type="PANTHER" id="PTHR35800">
    <property type="entry name" value="PROTEIN JAG"/>
    <property type="match status" value="1"/>
</dbReference>
<evidence type="ECO:0000313" key="1">
    <source>
        <dbReference type="EMBL" id="RKX68523.1"/>
    </source>
</evidence>
<dbReference type="InterPro" id="IPR039247">
    <property type="entry name" value="KhpB"/>
</dbReference>
<name>A0A660SCY7_UNCT6</name>